<dbReference type="Proteomes" id="UP000217065">
    <property type="component" value="Unassembled WGS sequence"/>
</dbReference>
<accession>A0A264W4J2</accession>
<gene>
    <name evidence="3" type="ORF">CF394_05185</name>
</gene>
<keyword evidence="4" id="KW-1185">Reference proteome</keyword>
<dbReference type="RefSeq" id="WP_094942177.1">
    <property type="nucleotide sequence ID" value="NZ_NOKQ01000194.1"/>
</dbReference>
<dbReference type="NCBIfam" id="NF040801">
    <property type="entry name" value="spore_GerD"/>
    <property type="match status" value="1"/>
</dbReference>
<feature type="region of interest" description="Disordered" evidence="1">
    <location>
        <begin position="172"/>
        <end position="217"/>
    </location>
</feature>
<organism evidence="3 4">
    <name type="scientific">Tetzosporium hominis</name>
    <dbReference type="NCBI Taxonomy" id="2020506"/>
    <lineage>
        <taxon>Bacteria</taxon>
        <taxon>Bacillati</taxon>
        <taxon>Bacillota</taxon>
        <taxon>Bacilli</taxon>
        <taxon>Bacillales</taxon>
        <taxon>Caryophanaceae</taxon>
        <taxon>Tetzosporium</taxon>
    </lineage>
</organism>
<feature type="compositionally biased region" description="Gly residues" evidence="1">
    <location>
        <begin position="175"/>
        <end position="217"/>
    </location>
</feature>
<reference evidence="3 4" key="1">
    <citation type="submission" date="2017-07" db="EMBL/GenBank/DDBJ databases">
        <title>Tetzosporium hominis gen.nov. sp.nov.</title>
        <authorList>
            <person name="Tetz G."/>
            <person name="Tetz V."/>
        </authorList>
    </citation>
    <scope>NUCLEOTIDE SEQUENCE [LARGE SCALE GENOMIC DNA]</scope>
    <source>
        <strain evidence="3 4">VT-49</strain>
    </source>
</reference>
<name>A0A264W4J2_9BACL</name>
<sequence>MRYIVVLSCMLLLSACSPGNDKTSYEETKKMVVDALQTEEGKKALRDTLGDPTFQKMLVLEQDVVKQSVETSLLSEEVKAFWEHSMEDPKFMEAMAKSMTDQQKELMKQLMTDPDYMKEWEEFWKQPTQQQELGKLLKSSELRDEMKKVVEETIQNPVWQAYWQELVMNAAEAGKGTGEQQGSGSPPGGTQGSGSSGGAGGGSGGGAGGSSGAGGGQ</sequence>
<dbReference type="OrthoDB" id="2375836at2"/>
<evidence type="ECO:0000313" key="3">
    <source>
        <dbReference type="EMBL" id="OZS78518.1"/>
    </source>
</evidence>
<dbReference type="InterPro" id="IPR041262">
    <property type="entry name" value="GerD_central"/>
</dbReference>
<feature type="domain" description="Spore germination GerD central core" evidence="2">
    <location>
        <begin position="58"/>
        <end position="171"/>
    </location>
</feature>
<protein>
    <recommendedName>
        <fullName evidence="2">Spore germination GerD central core domain-containing protein</fullName>
    </recommendedName>
</protein>
<dbReference type="EMBL" id="NOKQ01000194">
    <property type="protein sequence ID" value="OZS78518.1"/>
    <property type="molecule type" value="Genomic_DNA"/>
</dbReference>
<dbReference type="PROSITE" id="PS51257">
    <property type="entry name" value="PROKAR_LIPOPROTEIN"/>
    <property type="match status" value="1"/>
</dbReference>
<dbReference type="AlphaFoldDB" id="A0A264W4J2"/>
<evidence type="ECO:0000259" key="2">
    <source>
        <dbReference type="Pfam" id="PF17898"/>
    </source>
</evidence>
<evidence type="ECO:0000256" key="1">
    <source>
        <dbReference type="SAM" id="MobiDB-lite"/>
    </source>
</evidence>
<evidence type="ECO:0000313" key="4">
    <source>
        <dbReference type="Proteomes" id="UP000217065"/>
    </source>
</evidence>
<proteinExistence type="predicted"/>
<comment type="caution">
    <text evidence="3">The sequence shown here is derived from an EMBL/GenBank/DDBJ whole genome shotgun (WGS) entry which is preliminary data.</text>
</comment>
<dbReference type="Pfam" id="PF17898">
    <property type="entry name" value="GerD"/>
    <property type="match status" value="1"/>
</dbReference>